<dbReference type="EMBL" id="MFZG01000012">
    <property type="protein sequence ID" value="OGK17091.1"/>
    <property type="molecule type" value="Genomic_DNA"/>
</dbReference>
<protein>
    <submittedName>
        <fullName evidence="2">Uncharacterized protein</fullName>
    </submittedName>
</protein>
<comment type="caution">
    <text evidence="2">The sequence shown here is derived from an EMBL/GenBank/DDBJ whole genome shotgun (WGS) entry which is preliminary data.</text>
</comment>
<gene>
    <name evidence="2" type="ORF">A2774_01920</name>
</gene>
<keyword evidence="1" id="KW-0812">Transmembrane</keyword>
<dbReference type="AlphaFoldDB" id="A0A1F7GDP9"/>
<proteinExistence type="predicted"/>
<keyword evidence="1" id="KW-1133">Transmembrane helix</keyword>
<feature type="transmembrane region" description="Helical" evidence="1">
    <location>
        <begin position="12"/>
        <end position="31"/>
    </location>
</feature>
<keyword evidence="1" id="KW-0472">Membrane</keyword>
<name>A0A1F7GDP9_9BACT</name>
<evidence type="ECO:0000313" key="2">
    <source>
        <dbReference type="EMBL" id="OGK17091.1"/>
    </source>
</evidence>
<evidence type="ECO:0000256" key="1">
    <source>
        <dbReference type="SAM" id="Phobius"/>
    </source>
</evidence>
<reference evidence="2 3" key="1">
    <citation type="journal article" date="2016" name="Nat. Commun.">
        <title>Thousands of microbial genomes shed light on interconnected biogeochemical processes in an aquifer system.</title>
        <authorList>
            <person name="Anantharaman K."/>
            <person name="Brown C.T."/>
            <person name="Hug L.A."/>
            <person name="Sharon I."/>
            <person name="Castelle C.J."/>
            <person name="Probst A.J."/>
            <person name="Thomas B.C."/>
            <person name="Singh A."/>
            <person name="Wilkins M.J."/>
            <person name="Karaoz U."/>
            <person name="Brodie E.L."/>
            <person name="Williams K.H."/>
            <person name="Hubbard S.S."/>
            <person name="Banfield J.F."/>
        </authorList>
    </citation>
    <scope>NUCLEOTIDE SEQUENCE [LARGE SCALE GENOMIC DNA]</scope>
</reference>
<accession>A0A1F7GDP9</accession>
<evidence type="ECO:0000313" key="3">
    <source>
        <dbReference type="Proteomes" id="UP000177208"/>
    </source>
</evidence>
<organism evidence="2 3">
    <name type="scientific">Candidatus Roizmanbacteria bacterium RIFCSPHIGHO2_01_FULL_39_12c</name>
    <dbReference type="NCBI Taxonomy" id="1802031"/>
    <lineage>
        <taxon>Bacteria</taxon>
        <taxon>Candidatus Roizmaniibacteriota</taxon>
    </lineage>
</organism>
<dbReference type="Proteomes" id="UP000177208">
    <property type="component" value="Unassembled WGS sequence"/>
</dbReference>
<sequence length="64" mass="7488">MLNTHIKFIKQNLFLLLLLVFILFLVSFFLITKQINNVVKSGSANQVKRNFYQIFDPSPQSMIL</sequence>